<sequence length="80" mass="8745">MINPILALASSFCGPYSTLDSLQFTAAMLAPAIKEASKPNQPGVVRCATCNARGVTLKKVATNNYVCKKCLPKWYEEDYE</sequence>
<name>A0A4R1Q4Q8_9FIRM</name>
<keyword evidence="2" id="KW-1185">Reference proteome</keyword>
<dbReference type="RefSeq" id="WP_132074191.1">
    <property type="nucleotide sequence ID" value="NZ_SLUI01000001.1"/>
</dbReference>
<dbReference type="EMBL" id="SLUI01000001">
    <property type="protein sequence ID" value="TCL40002.1"/>
    <property type="molecule type" value="Genomic_DNA"/>
</dbReference>
<protein>
    <submittedName>
        <fullName evidence="1">Uncharacterized protein</fullName>
    </submittedName>
</protein>
<proteinExistence type="predicted"/>
<accession>A0A4R1Q4Q8</accession>
<dbReference type="AlphaFoldDB" id="A0A4R1Q4Q8"/>
<comment type="caution">
    <text evidence="1">The sequence shown here is derived from an EMBL/GenBank/DDBJ whole genome shotgun (WGS) entry which is preliminary data.</text>
</comment>
<organism evidence="1 2">
    <name type="scientific">Anaerospora hongkongensis</name>
    <dbReference type="NCBI Taxonomy" id="244830"/>
    <lineage>
        <taxon>Bacteria</taxon>
        <taxon>Bacillati</taxon>
        <taxon>Bacillota</taxon>
        <taxon>Negativicutes</taxon>
        <taxon>Selenomonadales</taxon>
        <taxon>Sporomusaceae</taxon>
        <taxon>Anaerospora</taxon>
    </lineage>
</organism>
<dbReference type="Proteomes" id="UP000295063">
    <property type="component" value="Unassembled WGS sequence"/>
</dbReference>
<gene>
    <name evidence="1" type="ORF">EV210_101202</name>
</gene>
<evidence type="ECO:0000313" key="2">
    <source>
        <dbReference type="Proteomes" id="UP000295063"/>
    </source>
</evidence>
<evidence type="ECO:0000313" key="1">
    <source>
        <dbReference type="EMBL" id="TCL40002.1"/>
    </source>
</evidence>
<reference evidence="1 2" key="1">
    <citation type="submission" date="2019-03" db="EMBL/GenBank/DDBJ databases">
        <title>Genomic Encyclopedia of Type Strains, Phase IV (KMG-IV): sequencing the most valuable type-strain genomes for metagenomic binning, comparative biology and taxonomic classification.</title>
        <authorList>
            <person name="Goeker M."/>
        </authorList>
    </citation>
    <scope>NUCLEOTIDE SEQUENCE [LARGE SCALE GENOMIC DNA]</scope>
    <source>
        <strain evidence="1 2">DSM 15969</strain>
    </source>
</reference>